<evidence type="ECO:0000256" key="3">
    <source>
        <dbReference type="ARBA" id="ARBA00022553"/>
    </source>
</evidence>
<proteinExistence type="predicted"/>
<comment type="caution">
    <text evidence="12">The sequence shown here is derived from an EMBL/GenBank/DDBJ whole genome shotgun (WGS) entry which is preliminary data.</text>
</comment>
<dbReference type="SUPFAM" id="SSF47384">
    <property type="entry name" value="Homodimeric domain of signal transducing histidine kinase"/>
    <property type="match status" value="1"/>
</dbReference>
<evidence type="ECO:0000256" key="7">
    <source>
        <dbReference type="ARBA" id="ARBA00022840"/>
    </source>
</evidence>
<comment type="catalytic activity">
    <reaction evidence="1">
        <text>ATP + protein L-histidine = ADP + protein N-phospho-L-histidine.</text>
        <dbReference type="EC" id="2.7.13.3"/>
    </reaction>
</comment>
<dbReference type="InterPro" id="IPR035965">
    <property type="entry name" value="PAS-like_dom_sf"/>
</dbReference>
<dbReference type="Proteomes" id="UP000475385">
    <property type="component" value="Unassembled WGS sequence"/>
</dbReference>
<evidence type="ECO:0000256" key="5">
    <source>
        <dbReference type="ARBA" id="ARBA00022741"/>
    </source>
</evidence>
<keyword evidence="8" id="KW-0902">Two-component regulatory system</keyword>
<keyword evidence="10" id="KW-1133">Transmembrane helix</keyword>
<dbReference type="SUPFAM" id="SSF55874">
    <property type="entry name" value="ATPase domain of HSP90 chaperone/DNA topoisomerase II/histidine kinase"/>
    <property type="match status" value="1"/>
</dbReference>
<dbReference type="EC" id="2.7.13.3" evidence="2"/>
<keyword evidence="4" id="KW-0808">Transferase</keyword>
<dbReference type="Gene3D" id="1.10.287.130">
    <property type="match status" value="1"/>
</dbReference>
<dbReference type="SMART" id="SM00387">
    <property type="entry name" value="HATPase_c"/>
    <property type="match status" value="1"/>
</dbReference>
<dbReference type="EMBL" id="JAAIKB010000026">
    <property type="protein sequence ID" value="NGM24175.1"/>
    <property type="molecule type" value="Genomic_DNA"/>
</dbReference>
<dbReference type="InterPro" id="IPR036890">
    <property type="entry name" value="HATPase_C_sf"/>
</dbReference>
<protein>
    <recommendedName>
        <fullName evidence="2">histidine kinase</fullName>
        <ecNumber evidence="2">2.7.13.3</ecNumber>
    </recommendedName>
</protein>
<feature type="transmembrane region" description="Helical" evidence="10">
    <location>
        <begin position="77"/>
        <end position="101"/>
    </location>
</feature>
<evidence type="ECO:0000256" key="1">
    <source>
        <dbReference type="ARBA" id="ARBA00000085"/>
    </source>
</evidence>
<dbReference type="GO" id="GO:0000155">
    <property type="term" value="F:phosphorelay sensor kinase activity"/>
    <property type="evidence" value="ECO:0007669"/>
    <property type="project" value="InterPro"/>
</dbReference>
<name>A0A6M1LUL1_9PROT</name>
<evidence type="ECO:0000313" key="13">
    <source>
        <dbReference type="Proteomes" id="UP000475385"/>
    </source>
</evidence>
<dbReference type="Gene3D" id="3.30.450.20">
    <property type="entry name" value="PAS domain"/>
    <property type="match status" value="1"/>
</dbReference>
<dbReference type="RefSeq" id="WP_164698087.1">
    <property type="nucleotide sequence ID" value="NZ_JAAIKB010000026.1"/>
</dbReference>
<feature type="domain" description="Histidine kinase" evidence="11">
    <location>
        <begin position="283"/>
        <end position="497"/>
    </location>
</feature>
<dbReference type="Gene3D" id="3.30.565.10">
    <property type="entry name" value="Histidine kinase-like ATPase, C-terminal domain"/>
    <property type="match status" value="1"/>
</dbReference>
<dbReference type="InterPro" id="IPR036097">
    <property type="entry name" value="HisK_dim/P_sf"/>
</dbReference>
<dbReference type="InterPro" id="IPR003594">
    <property type="entry name" value="HATPase_dom"/>
</dbReference>
<dbReference type="InterPro" id="IPR003661">
    <property type="entry name" value="HisK_dim/P_dom"/>
</dbReference>
<sequence length="497" mass="52835">MRAETAKPVFSLWPGQPGAAPAEGGTPSTGMPAWASAARRAPGRLTALGLVALGFVLAAAVGGYLLGLAGDDAPGAWHLPAIVVGVLAVCLALAGSGLLALRLVRAERRALAIFERAGVSLWEEDWSPVAQAIIALKRAGIHDMQTHFTAHPDALRALRRQVTIRNVNAFTVQMMGARSPADFIGPLDRILPDTDQTFVQWLVALAAGAPVFRSEAHITRPDGSVIDTLFAAELPSDLDGFRHIIVTAIDITGYKASHARLVAAETELARASRVITVGTLTASLAHEVNSPLSAIVLNAEACMRWLRRPVPEIAEAEAAIAQLMQEATRARDVVARTRSFLSNTPRHRRLVDLAETARDAIMVVGREMRELGISVHFDADAGLPRVSADAVQIQQVLVNLLLNGAQAMSEVPGPRDLTIRLHAAAEAVQVDVQDCGCGIAAGLMERIFMPFQTTRPGGMGMGLAICRNCIESHGGRLWADSTPGQGTTFHFTLPVQG</sequence>
<dbReference type="GO" id="GO:0005524">
    <property type="term" value="F:ATP binding"/>
    <property type="evidence" value="ECO:0007669"/>
    <property type="project" value="UniProtKB-KW"/>
</dbReference>
<dbReference type="InterPro" id="IPR004358">
    <property type="entry name" value="Sig_transdc_His_kin-like_C"/>
</dbReference>
<evidence type="ECO:0000256" key="2">
    <source>
        <dbReference type="ARBA" id="ARBA00012438"/>
    </source>
</evidence>
<dbReference type="InterPro" id="IPR005467">
    <property type="entry name" value="His_kinase_dom"/>
</dbReference>
<evidence type="ECO:0000256" key="8">
    <source>
        <dbReference type="ARBA" id="ARBA00023012"/>
    </source>
</evidence>
<dbReference type="PANTHER" id="PTHR43065:SF10">
    <property type="entry name" value="PEROXIDE STRESS-ACTIVATED HISTIDINE KINASE MAK3"/>
    <property type="match status" value="1"/>
</dbReference>
<evidence type="ECO:0000256" key="9">
    <source>
        <dbReference type="SAM" id="MobiDB-lite"/>
    </source>
</evidence>
<evidence type="ECO:0000259" key="11">
    <source>
        <dbReference type="PROSITE" id="PS50109"/>
    </source>
</evidence>
<evidence type="ECO:0000256" key="10">
    <source>
        <dbReference type="SAM" id="Phobius"/>
    </source>
</evidence>
<dbReference type="PANTHER" id="PTHR43065">
    <property type="entry name" value="SENSOR HISTIDINE KINASE"/>
    <property type="match status" value="1"/>
</dbReference>
<accession>A0A6M1LUL1</accession>
<reference evidence="12 13" key="2">
    <citation type="submission" date="2020-03" db="EMBL/GenBank/DDBJ databases">
        <title>Roseomonas stagni sp. nov., isolated from pond water in Japan.</title>
        <authorList>
            <person name="Furuhata K."/>
            <person name="Miyamoto H."/>
            <person name="Goto K."/>
        </authorList>
    </citation>
    <scope>NUCLEOTIDE SEQUENCE [LARGE SCALE GENOMIC DNA]</scope>
    <source>
        <strain evidence="12 13">PeD5</strain>
    </source>
</reference>
<organism evidence="12 13">
    <name type="scientific">Falsiroseomonas algicola</name>
    <dbReference type="NCBI Taxonomy" id="2716930"/>
    <lineage>
        <taxon>Bacteria</taxon>
        <taxon>Pseudomonadati</taxon>
        <taxon>Pseudomonadota</taxon>
        <taxon>Alphaproteobacteria</taxon>
        <taxon>Acetobacterales</taxon>
        <taxon>Roseomonadaceae</taxon>
        <taxon>Falsiroseomonas</taxon>
    </lineage>
</organism>
<dbReference type="PRINTS" id="PR00344">
    <property type="entry name" value="BCTRLSENSOR"/>
</dbReference>
<evidence type="ECO:0000313" key="12">
    <source>
        <dbReference type="EMBL" id="NGM24175.1"/>
    </source>
</evidence>
<evidence type="ECO:0000256" key="6">
    <source>
        <dbReference type="ARBA" id="ARBA00022777"/>
    </source>
</evidence>
<keyword evidence="5" id="KW-0547">Nucleotide-binding</keyword>
<dbReference type="PROSITE" id="PS50109">
    <property type="entry name" value="HIS_KIN"/>
    <property type="match status" value="1"/>
</dbReference>
<keyword evidence="7" id="KW-0067">ATP-binding</keyword>
<keyword evidence="10" id="KW-0812">Transmembrane</keyword>
<dbReference type="Pfam" id="PF02518">
    <property type="entry name" value="HATPase_c"/>
    <property type="match status" value="1"/>
</dbReference>
<feature type="transmembrane region" description="Helical" evidence="10">
    <location>
        <begin position="45"/>
        <end position="65"/>
    </location>
</feature>
<dbReference type="SMART" id="SM00388">
    <property type="entry name" value="HisKA"/>
    <property type="match status" value="1"/>
</dbReference>
<keyword evidence="6 12" id="KW-0418">Kinase</keyword>
<reference evidence="12 13" key="1">
    <citation type="submission" date="2020-02" db="EMBL/GenBank/DDBJ databases">
        <authorList>
            <person name="Kim H.M."/>
            <person name="Jeon C.O."/>
        </authorList>
    </citation>
    <scope>NUCLEOTIDE SEQUENCE [LARGE SCALE GENOMIC DNA]</scope>
    <source>
        <strain evidence="12 13">PeD5</strain>
    </source>
</reference>
<gene>
    <name evidence="12" type="ORF">G3576_29560</name>
</gene>
<keyword evidence="13" id="KW-1185">Reference proteome</keyword>
<dbReference type="AlphaFoldDB" id="A0A6M1LUL1"/>
<dbReference type="CDD" id="cd00082">
    <property type="entry name" value="HisKA"/>
    <property type="match status" value="1"/>
</dbReference>
<dbReference type="SUPFAM" id="SSF55785">
    <property type="entry name" value="PYP-like sensor domain (PAS domain)"/>
    <property type="match status" value="1"/>
</dbReference>
<feature type="compositionally biased region" description="Low complexity" evidence="9">
    <location>
        <begin position="14"/>
        <end position="26"/>
    </location>
</feature>
<keyword evidence="3" id="KW-0597">Phosphoprotein</keyword>
<evidence type="ECO:0000256" key="4">
    <source>
        <dbReference type="ARBA" id="ARBA00022679"/>
    </source>
</evidence>
<keyword evidence="10" id="KW-0472">Membrane</keyword>
<feature type="region of interest" description="Disordered" evidence="9">
    <location>
        <begin position="1"/>
        <end position="31"/>
    </location>
</feature>